<dbReference type="PANTHER" id="PTHR10663">
    <property type="entry name" value="GUANYL-NUCLEOTIDE EXCHANGE FACTOR"/>
    <property type="match status" value="1"/>
</dbReference>
<dbReference type="GO" id="GO:0005794">
    <property type="term" value="C:Golgi apparatus"/>
    <property type="evidence" value="ECO:0007669"/>
    <property type="project" value="UniProtKB-ARBA"/>
</dbReference>
<dbReference type="eggNOG" id="KOG0928">
    <property type="taxonomic scope" value="Eukaryota"/>
</dbReference>
<dbReference type="SUPFAM" id="SSF48425">
    <property type="entry name" value="Sec7 domain"/>
    <property type="match status" value="1"/>
</dbReference>
<evidence type="ECO:0000313" key="3">
    <source>
        <dbReference type="Proteomes" id="UP000006310"/>
    </source>
</evidence>
<reference evidence="3" key="2">
    <citation type="submission" date="2012-08" db="EMBL/GenBank/DDBJ databases">
        <title>Genome sequence of Kazachstania naganishii.</title>
        <authorList>
            <person name="Gordon J.L."/>
            <person name="Armisen D."/>
            <person name="Proux-Wera E."/>
            <person name="OhEigeartaigh S.S."/>
            <person name="Byrne K.P."/>
            <person name="Wolfe K.H."/>
        </authorList>
    </citation>
    <scope>NUCLEOTIDE SEQUENCE [LARGE SCALE GENOMIC DNA]</scope>
    <source>
        <strain evidence="3">ATCC MYA-139 / BCRC 22969 / CBS 8797 / CCRC 22969 / KCTC 17520 / NBRC 10181 / NCYC 3082</strain>
    </source>
</reference>
<dbReference type="InterPro" id="IPR023394">
    <property type="entry name" value="Sec7_C_sf"/>
</dbReference>
<organism evidence="2 3">
    <name type="scientific">Huiozyma naganishii (strain ATCC MYA-139 / BCRC 22969 / CBS 8797 / KCTC 17520 / NBRC 10181 / NCYC 3082 / Yp74L-3)</name>
    <name type="common">Yeast</name>
    <name type="synonym">Kazachstania naganishii</name>
    <dbReference type="NCBI Taxonomy" id="1071383"/>
    <lineage>
        <taxon>Eukaryota</taxon>
        <taxon>Fungi</taxon>
        <taxon>Dikarya</taxon>
        <taxon>Ascomycota</taxon>
        <taxon>Saccharomycotina</taxon>
        <taxon>Saccharomycetes</taxon>
        <taxon>Saccharomycetales</taxon>
        <taxon>Saccharomycetaceae</taxon>
        <taxon>Huiozyma</taxon>
    </lineage>
</organism>
<dbReference type="GO" id="GO:0005085">
    <property type="term" value="F:guanyl-nucleotide exchange factor activity"/>
    <property type="evidence" value="ECO:0007669"/>
    <property type="project" value="InterPro"/>
</dbReference>
<dbReference type="OMA" id="KTEYTTH"/>
<dbReference type="Gene3D" id="1.10.1000.11">
    <property type="entry name" value="Arf Nucleotide-binding Site Opener,domain 2"/>
    <property type="match status" value="1"/>
</dbReference>
<feature type="domain" description="SEC7" evidence="1">
    <location>
        <begin position="505"/>
        <end position="710"/>
    </location>
</feature>
<dbReference type="PANTHER" id="PTHR10663:SF388">
    <property type="entry name" value="GOLGI-SPECIFIC BREFELDIN A-RESISTANCE GUANINE NUCLEOTIDE EXCHANGE FACTOR 1"/>
    <property type="match status" value="1"/>
</dbReference>
<dbReference type="PROSITE" id="PS50190">
    <property type="entry name" value="SEC7"/>
    <property type="match status" value="1"/>
</dbReference>
<name>J7S250_HUIN7</name>
<dbReference type="InterPro" id="IPR032691">
    <property type="entry name" value="Mon2/Sec7/BIG1-like_HUS"/>
</dbReference>
<dbReference type="Pfam" id="PF01369">
    <property type="entry name" value="Sec7"/>
    <property type="match status" value="1"/>
</dbReference>
<dbReference type="Proteomes" id="UP000006310">
    <property type="component" value="Chromosome 9"/>
</dbReference>
<dbReference type="STRING" id="1071383.J7S250"/>
<protein>
    <recommendedName>
        <fullName evidence="1">SEC7 domain-containing protein</fullName>
    </recommendedName>
</protein>
<dbReference type="OrthoDB" id="10258608at2759"/>
<gene>
    <name evidence="2" type="primary">KNAG0I00460</name>
    <name evidence="2" type="ordered locus">KNAG_0I00460</name>
</gene>
<dbReference type="RefSeq" id="XP_022466082.1">
    <property type="nucleotide sequence ID" value="XM_022609714.1"/>
</dbReference>
<keyword evidence="3" id="KW-1185">Reference proteome</keyword>
<dbReference type="InterPro" id="IPR035999">
    <property type="entry name" value="Sec7_dom_sf"/>
</dbReference>
<proteinExistence type="predicted"/>
<dbReference type="EMBL" id="HE978322">
    <property type="protein sequence ID" value="CCK71837.1"/>
    <property type="molecule type" value="Genomic_DNA"/>
</dbReference>
<evidence type="ECO:0000259" key="1">
    <source>
        <dbReference type="PROSITE" id="PS50190"/>
    </source>
</evidence>
<reference evidence="2 3" key="1">
    <citation type="journal article" date="2011" name="Proc. Natl. Acad. Sci. U.S.A.">
        <title>Evolutionary erosion of yeast sex chromosomes by mating-type switching accidents.</title>
        <authorList>
            <person name="Gordon J.L."/>
            <person name="Armisen D."/>
            <person name="Proux-Wera E."/>
            <person name="Oheigeartaigh S.S."/>
            <person name="Byrne K.P."/>
            <person name="Wolfe K.H."/>
        </authorList>
    </citation>
    <scope>NUCLEOTIDE SEQUENCE [LARGE SCALE GENOMIC DNA]</scope>
    <source>
        <strain evidence="3">ATCC MYA-139 / BCRC 22969 / CBS 8797 / CCRC 22969 / KCTC 17520 / NBRC 10181 / NCYC 3082</strain>
    </source>
</reference>
<accession>J7S250</accession>
<dbReference type="KEGG" id="kng:KNAG_0I00460"/>
<dbReference type="HOGENOM" id="CLU_001204_0_1_1"/>
<dbReference type="InterPro" id="IPR000904">
    <property type="entry name" value="Sec7_dom"/>
</dbReference>
<dbReference type="Pfam" id="PF12783">
    <property type="entry name" value="Sec7-like_HUS"/>
    <property type="match status" value="1"/>
</dbReference>
<dbReference type="CDD" id="cd00171">
    <property type="entry name" value="Sec7"/>
    <property type="match status" value="1"/>
</dbReference>
<dbReference type="Gene3D" id="1.10.220.20">
    <property type="match status" value="1"/>
</dbReference>
<dbReference type="AlphaFoldDB" id="J7S250"/>
<dbReference type="GO" id="GO:0032012">
    <property type="term" value="P:regulation of ARF protein signal transduction"/>
    <property type="evidence" value="ECO:0007669"/>
    <property type="project" value="InterPro"/>
</dbReference>
<dbReference type="SMART" id="SM00222">
    <property type="entry name" value="Sec7"/>
    <property type="match status" value="1"/>
</dbReference>
<dbReference type="GeneID" id="34527580"/>
<sequence>MEIANLEGTCLGEDPVGLALNACLDMVVALRKENRKFKLRSSGVALILGGGGDEYYSNSDLYQVDGQTGFMLNDRADPLISDFIDVKVMLTGLKSIYALDSIAFLSPFLRVLKEKSNVEPLRTLALESIKRFYTFQLINKNCINYVQCYRETVAVLLQLITDIAGYQTFDDETEIETITVLQHIISLPCGDCLTDILIYEVLKRILLIVCRRKASQHLKRRAEEVLTSITIHIYGKLKFMNLTAINDKYIDDEQIKKFFVFKRSNNSSEFDLTEEIVNNESQESLSSENVMDTPNYGLPVIINYLTLLLSLISLDNKTEYTTHTQILGLKLINIIVELVGRLFLKHPKLLNMISDSIFKCVLSIIDTNDEKTLLIEHALRLFTTIVLSIAWFIPRQIELTLNSLLKKLKRSEFPELSLIIIEQLSVLWMRKPSIFIDFFIKFDCDLDFEDVSINFLKVMCTLAAPESNINVSTFALDGMITFINAIHTQIEGLDKLQLEHAPPNKVLMNRNRKTEFIDCIEKFNENSKEGIELLIENKFIPHNNEDEIAKFLFANNGRMNKKQLGLLICKPTNVSLLDKFMSNFDFRGLKIDEALRVLLTRFRLPGESQQIERIIESFSKYYVEGQKYDEYLPHHNDVANIEHSAVRPDSDSIFVLSYSIIMLNTDLHNPQIKEHMSFDEYSSNLRGSYNKGADYPKSFLNKIYCSIKDKEIVMPEEHHGNDTWFDDVWNNLISSTTVVTEVPKFHTDDLLHFTSYEIAQFESVLFKQVGSSIISKLFNMLETANEDDTIVALIGIIERCFKLTQFFADRDLFNEIVQNLGKQTLLMKPCRAGEENGNMNEDIIDYDNDKNKEASLIDAIDEETGEISPVSFVSVTVGRSFKAQMCLVLYFKILGQVAGLGWLEMRNWDQAVDIILRLYEKRMVLYNNYFLPQEKLEKISSLTPLGLPPADMSFECSVSSNRSILSTFASYLKGNEPSKEEILKTKGALDCIKLINFNSAVWNNKYIVTGDTLLQVISLHFPKKQTVFNFRYFEHELLFLVELMIDLMVKHDQVERVSFTLYEKVCSLYKTEGMKRATYRRLMNYRVILLSITPNLQETKLVSEEILQSNELYSKKYFESTDGFALCNNFLESCRGDTETSWKLLPLMTNKATMTYIHKHVLLQLNAQNFFDFIEMISAQGRSEIDFVVGILGGKCKIAQELTLDMFIKMLQVVISKIITPKEDTHDIFKALKENLTGDTSLLRSFSPQAVKQIKESIESVVEKNTQLQELILVLEEFK</sequence>
<dbReference type="GO" id="GO:0016192">
    <property type="term" value="P:vesicle-mediated transport"/>
    <property type="evidence" value="ECO:0007669"/>
    <property type="project" value="UniProtKB-ARBA"/>
</dbReference>
<evidence type="ECO:0000313" key="2">
    <source>
        <dbReference type="EMBL" id="CCK71837.1"/>
    </source>
</evidence>